<dbReference type="NCBIfam" id="TIGR00550">
    <property type="entry name" value="nadA"/>
    <property type="match status" value="1"/>
</dbReference>
<keyword evidence="8 13" id="KW-0479">Metal-binding</keyword>
<evidence type="ECO:0000256" key="2">
    <source>
        <dbReference type="ARBA" id="ARBA00005065"/>
    </source>
</evidence>
<dbReference type="EC" id="2.5.1.72" evidence="3 13"/>
<dbReference type="InterPro" id="IPR003473">
    <property type="entry name" value="NadA"/>
</dbReference>
<dbReference type="AlphaFoldDB" id="A0A221MAF5"/>
<dbReference type="Proteomes" id="UP000204391">
    <property type="component" value="Chromosome"/>
</dbReference>
<evidence type="ECO:0000313" key="15">
    <source>
        <dbReference type="Proteomes" id="UP000204391"/>
    </source>
</evidence>
<dbReference type="FunFam" id="3.40.50.10800:FF:000001">
    <property type="entry name" value="Quinolinate synthase A"/>
    <property type="match status" value="1"/>
</dbReference>
<protein>
    <recommendedName>
        <fullName evidence="12 13">Quinolinate synthase</fullName>
        <ecNumber evidence="3 13">2.5.1.72</ecNumber>
    </recommendedName>
</protein>
<dbReference type="PANTHER" id="PTHR30573:SF0">
    <property type="entry name" value="QUINOLINATE SYNTHASE, CHLOROPLASTIC"/>
    <property type="match status" value="1"/>
</dbReference>
<evidence type="ECO:0000256" key="12">
    <source>
        <dbReference type="ARBA" id="ARBA00073059"/>
    </source>
</evidence>
<feature type="binding site" evidence="13">
    <location>
        <position position="64"/>
    </location>
    <ligand>
        <name>iminosuccinate</name>
        <dbReference type="ChEBI" id="CHEBI:77875"/>
    </ligand>
</feature>
<evidence type="ECO:0000256" key="6">
    <source>
        <dbReference type="ARBA" id="ARBA00022642"/>
    </source>
</evidence>
<name>A0A221MAF5_9BACI</name>
<proteinExistence type="inferred from homology"/>
<dbReference type="InterPro" id="IPR036094">
    <property type="entry name" value="NadA_sf"/>
</dbReference>
<evidence type="ECO:0000256" key="10">
    <source>
        <dbReference type="ARBA" id="ARBA00023014"/>
    </source>
</evidence>
<dbReference type="UniPathway" id="UPA00253">
    <property type="reaction ID" value="UER00327"/>
</dbReference>
<feature type="binding site" evidence="13">
    <location>
        <position position="163"/>
    </location>
    <ligand>
        <name>iminosuccinate</name>
        <dbReference type="ChEBI" id="CHEBI:77875"/>
    </ligand>
</feature>
<comment type="pathway">
    <text evidence="2 13">Cofactor biosynthesis; NAD(+) biosynthesis; quinolinate from iminoaspartate: step 1/1.</text>
</comment>
<sequence>MSLLDMIQNNSGQMLPDHYKSLSVEEMEARVFEIKEKLGSKVFIPGHHYQKDEVIQFADVTGDSLQLAQVSAKNSKAEYIVFCGVHFMAETADILTEDKQKVILPDMRAGCSMADMANINQTERGWTEMQQVFGDTIIPLTYVNSTAAIKSFVGKNSGATVTSSNAKKMLEWAFTQKERILFLPDQHLGRNTAYDLGIPLDQMAVWDPILERFEYEGDLSEVRVILWKGHCSVHENFTVGNIEDLRAKDPNTAIIVHPECSREVVALSDYAGSTKYIIDKISHAEAGTKWAVGTEMNLVNRLTKQHADKEVFSLNPQMCPCLTMNRIDLPHLLWTLESIENDEIMNQIKVDSEIATWAKVALERMLDRA</sequence>
<feature type="binding site" evidence="13">
    <location>
        <position position="274"/>
    </location>
    <ligand>
        <name>iminosuccinate</name>
        <dbReference type="ChEBI" id="CHEBI:77875"/>
    </ligand>
</feature>
<dbReference type="GO" id="GO:0046872">
    <property type="term" value="F:metal ion binding"/>
    <property type="evidence" value="ECO:0007669"/>
    <property type="project" value="UniProtKB-KW"/>
</dbReference>
<evidence type="ECO:0000256" key="1">
    <source>
        <dbReference type="ARBA" id="ARBA00003791"/>
    </source>
</evidence>
<dbReference type="NCBIfam" id="NF006883">
    <property type="entry name" value="PRK09375.2-4"/>
    <property type="match status" value="1"/>
</dbReference>
<evidence type="ECO:0000256" key="4">
    <source>
        <dbReference type="ARBA" id="ARBA00022485"/>
    </source>
</evidence>
<keyword evidence="5 13" id="KW-0963">Cytoplasm</keyword>
<feature type="binding site" evidence="13">
    <location>
        <position position="231"/>
    </location>
    <ligand>
        <name>[4Fe-4S] cluster</name>
        <dbReference type="ChEBI" id="CHEBI:49883"/>
    </ligand>
</feature>
<comment type="subcellular location">
    <subcellularLocation>
        <location evidence="13">Cytoplasm</location>
    </subcellularLocation>
</comment>
<evidence type="ECO:0000256" key="9">
    <source>
        <dbReference type="ARBA" id="ARBA00023004"/>
    </source>
</evidence>
<accession>A0A221MAF5</accession>
<dbReference type="EMBL" id="CP022437">
    <property type="protein sequence ID" value="ASN04611.1"/>
    <property type="molecule type" value="Genomic_DNA"/>
</dbReference>
<dbReference type="Pfam" id="PF02445">
    <property type="entry name" value="NadA"/>
    <property type="match status" value="1"/>
</dbReference>
<organism evidence="14 15">
    <name type="scientific">Virgibacillus necropolis</name>
    <dbReference type="NCBI Taxonomy" id="163877"/>
    <lineage>
        <taxon>Bacteria</taxon>
        <taxon>Bacillati</taxon>
        <taxon>Bacillota</taxon>
        <taxon>Bacilli</taxon>
        <taxon>Bacillales</taxon>
        <taxon>Bacillaceae</taxon>
        <taxon>Virgibacillus</taxon>
    </lineage>
</organism>
<evidence type="ECO:0000256" key="13">
    <source>
        <dbReference type="HAMAP-Rule" id="MF_00569"/>
    </source>
</evidence>
<comment type="catalytic activity">
    <reaction evidence="11">
        <text>iminosuccinate + dihydroxyacetone phosphate = quinolinate + phosphate + 2 H2O + H(+)</text>
        <dbReference type="Rhea" id="RHEA:25888"/>
        <dbReference type="ChEBI" id="CHEBI:15377"/>
        <dbReference type="ChEBI" id="CHEBI:15378"/>
        <dbReference type="ChEBI" id="CHEBI:29959"/>
        <dbReference type="ChEBI" id="CHEBI:43474"/>
        <dbReference type="ChEBI" id="CHEBI:57642"/>
        <dbReference type="ChEBI" id="CHEBI:77875"/>
        <dbReference type="EC" id="2.5.1.72"/>
    </reaction>
    <physiologicalReaction direction="left-to-right" evidence="11">
        <dbReference type="Rhea" id="RHEA:25889"/>
    </physiologicalReaction>
</comment>
<evidence type="ECO:0000256" key="7">
    <source>
        <dbReference type="ARBA" id="ARBA00022679"/>
    </source>
</evidence>
<feature type="binding site" evidence="13">
    <location>
        <begin position="142"/>
        <end position="144"/>
    </location>
    <ligand>
        <name>iminosuccinate</name>
        <dbReference type="ChEBI" id="CHEBI:77875"/>
    </ligand>
</feature>
<feature type="binding site" evidence="13">
    <location>
        <position position="47"/>
    </location>
    <ligand>
        <name>iminosuccinate</name>
        <dbReference type="ChEBI" id="CHEBI:77875"/>
    </ligand>
</feature>
<evidence type="ECO:0000256" key="11">
    <source>
        <dbReference type="ARBA" id="ARBA00050125"/>
    </source>
</evidence>
<dbReference type="GO" id="GO:0005829">
    <property type="term" value="C:cytosol"/>
    <property type="evidence" value="ECO:0007669"/>
    <property type="project" value="TreeGrafter"/>
</dbReference>
<dbReference type="NCBIfam" id="NF006880">
    <property type="entry name" value="PRK09375.2-1"/>
    <property type="match status" value="1"/>
</dbReference>
<feature type="binding site" evidence="13">
    <location>
        <position position="111"/>
    </location>
    <ligand>
        <name>[4Fe-4S] cluster</name>
        <dbReference type="ChEBI" id="CHEBI:49883"/>
    </ligand>
</feature>
<keyword evidence="9 13" id="KW-0408">Iron</keyword>
<feature type="binding site" evidence="13">
    <location>
        <position position="321"/>
    </location>
    <ligand>
        <name>[4Fe-4S] cluster</name>
        <dbReference type="ChEBI" id="CHEBI:49883"/>
    </ligand>
</feature>
<keyword evidence="10 13" id="KW-0411">Iron-sulfur</keyword>
<dbReference type="HAMAP" id="MF_00569">
    <property type="entry name" value="NadA_type3"/>
    <property type="match status" value="1"/>
</dbReference>
<dbReference type="GO" id="GO:0051539">
    <property type="term" value="F:4 iron, 4 sulfur cluster binding"/>
    <property type="evidence" value="ECO:0007669"/>
    <property type="project" value="UniProtKB-KW"/>
</dbReference>
<dbReference type="RefSeq" id="WP_089531462.1">
    <property type="nucleotide sequence ID" value="NZ_CP022437.1"/>
</dbReference>
<evidence type="ECO:0000256" key="5">
    <source>
        <dbReference type="ARBA" id="ARBA00022490"/>
    </source>
</evidence>
<dbReference type="SUPFAM" id="SSF142754">
    <property type="entry name" value="NadA-like"/>
    <property type="match status" value="1"/>
</dbReference>
<keyword evidence="6 13" id="KW-0662">Pyridine nucleotide biosynthesis</keyword>
<keyword evidence="4 13" id="KW-0004">4Fe-4S</keyword>
<dbReference type="InterPro" id="IPR023515">
    <property type="entry name" value="Quinolinate_synth_A_type3"/>
</dbReference>
<keyword evidence="7 13" id="KW-0808">Transferase</keyword>
<evidence type="ECO:0000256" key="8">
    <source>
        <dbReference type="ARBA" id="ARBA00022723"/>
    </source>
</evidence>
<dbReference type="OrthoDB" id="9801204at2"/>
<dbReference type="GO" id="GO:0008987">
    <property type="term" value="F:quinolinate synthetase A activity"/>
    <property type="evidence" value="ECO:0007669"/>
    <property type="project" value="UniProtKB-UniRule"/>
</dbReference>
<dbReference type="PANTHER" id="PTHR30573">
    <property type="entry name" value="QUINOLINATE SYNTHETASE A"/>
    <property type="match status" value="1"/>
</dbReference>
<comment type="function">
    <text evidence="1 13">Catalyzes the condensation of iminoaspartate with dihydroxyacetone phosphate to form quinolinate.</text>
</comment>
<dbReference type="GO" id="GO:0034628">
    <property type="term" value="P:'de novo' NAD+ biosynthetic process from L-aspartate"/>
    <property type="evidence" value="ECO:0007669"/>
    <property type="project" value="TreeGrafter"/>
</dbReference>
<evidence type="ECO:0000313" key="14">
    <source>
        <dbReference type="EMBL" id="ASN04611.1"/>
    </source>
</evidence>
<comment type="cofactor">
    <cofactor evidence="13">
        <name>[4Fe-4S] cluster</name>
        <dbReference type="ChEBI" id="CHEBI:49883"/>
    </cofactor>
    <text evidence="13">Binds 1 [4Fe-4S] cluster per subunit.</text>
</comment>
<gene>
    <name evidence="13" type="primary">nadA</name>
    <name evidence="14" type="ORF">CFK40_06070</name>
</gene>
<keyword evidence="15" id="KW-1185">Reference proteome</keyword>
<evidence type="ECO:0000256" key="3">
    <source>
        <dbReference type="ARBA" id="ARBA00012669"/>
    </source>
</evidence>
<reference evidence="14 15" key="1">
    <citation type="journal article" date="2003" name="Int. J. Syst. Evol. Microbiol.">
        <title>Virgibacillus carmonensis sp. nov., Virgibacillus necropolis sp. nov. and Virgibacillus picturae sp. nov., three novel species isolated from deteriorated mural paintings, transfer of the species of the genus salibacillus to Virgibacillus, as Virgibacillus marismortui comb. nov. and Virgibacillus salexigens comb. nov., and emended description of the genus Virgibacillus.</title>
        <authorList>
            <person name="Heyrman J."/>
            <person name="Logan N.A."/>
            <person name="Busse H.J."/>
            <person name="Balcaen A."/>
            <person name="Lebbe L."/>
            <person name="Rodriguez-Diaz M."/>
            <person name="Swings J."/>
            <person name="De Vos P."/>
        </authorList>
    </citation>
    <scope>NUCLEOTIDE SEQUENCE [LARGE SCALE GENOMIC DNA]</scope>
    <source>
        <strain evidence="14 15">LMG 19488</strain>
    </source>
</reference>
<dbReference type="Gene3D" id="3.40.50.10800">
    <property type="entry name" value="NadA-like"/>
    <property type="match status" value="3"/>
</dbReference>
<dbReference type="KEGG" id="vne:CFK40_06070"/>
<feature type="binding site" evidence="13">
    <location>
        <begin position="257"/>
        <end position="259"/>
    </location>
    <ligand>
        <name>iminosuccinate</name>
        <dbReference type="ChEBI" id="CHEBI:77875"/>
    </ligand>
</feature>
<comment type="similarity">
    <text evidence="13">Belongs to the quinolinate synthase family. Type 3 subfamily.</text>
</comment>